<protein>
    <submittedName>
        <fullName evidence="3">Transcriptional regulator</fullName>
    </submittedName>
</protein>
<dbReference type="PANTHER" id="PTHR34293">
    <property type="entry name" value="HTH-TYPE TRANSCRIPTIONAL REGULATOR TRMBL2"/>
    <property type="match status" value="1"/>
</dbReference>
<gene>
    <name evidence="4" type="ORF">ENL48_07605</name>
    <name evidence="3" type="ORF">ENT89_06920</name>
    <name evidence="2" type="ORF">ENX77_06220</name>
</gene>
<dbReference type="EMBL" id="DTPI01000031">
    <property type="protein sequence ID" value="HGE66691.1"/>
    <property type="molecule type" value="Genomic_DNA"/>
</dbReference>
<evidence type="ECO:0000313" key="2">
    <source>
        <dbReference type="EMBL" id="HGE66691.1"/>
    </source>
</evidence>
<accession>A0A7C4W4Y1</accession>
<dbReference type="Pfam" id="PF01978">
    <property type="entry name" value="TrmB"/>
    <property type="match status" value="1"/>
</dbReference>
<dbReference type="InterPro" id="IPR002831">
    <property type="entry name" value="Tscrpt_reg_TrmB_N"/>
</dbReference>
<dbReference type="CDD" id="cd00090">
    <property type="entry name" value="HTH_ARSR"/>
    <property type="match status" value="1"/>
</dbReference>
<dbReference type="PANTHER" id="PTHR34293:SF1">
    <property type="entry name" value="HTH-TYPE TRANSCRIPTIONAL REGULATOR TRMBL2"/>
    <property type="match status" value="1"/>
</dbReference>
<dbReference type="EMBL" id="DTAK01000050">
    <property type="protein sequence ID" value="HGU59857.1"/>
    <property type="molecule type" value="Genomic_DNA"/>
</dbReference>
<dbReference type="EMBL" id="DRUC01000115">
    <property type="protein sequence ID" value="HHF48955.1"/>
    <property type="molecule type" value="Genomic_DNA"/>
</dbReference>
<dbReference type="SUPFAM" id="SSF46785">
    <property type="entry name" value="Winged helix' DNA-binding domain"/>
    <property type="match status" value="1"/>
</dbReference>
<dbReference type="Gene3D" id="1.10.10.10">
    <property type="entry name" value="Winged helix-like DNA-binding domain superfamily/Winged helix DNA-binding domain"/>
    <property type="match status" value="1"/>
</dbReference>
<dbReference type="InterPro" id="IPR011991">
    <property type="entry name" value="ArsR-like_HTH"/>
</dbReference>
<name>A0A7C4W4Y1_9EURY</name>
<proteinExistence type="predicted"/>
<dbReference type="InterPro" id="IPR036390">
    <property type="entry name" value="WH_DNA-bd_sf"/>
</dbReference>
<evidence type="ECO:0000313" key="4">
    <source>
        <dbReference type="EMBL" id="HHF48955.1"/>
    </source>
</evidence>
<reference evidence="3" key="1">
    <citation type="journal article" date="2020" name="mSystems">
        <title>Genome- and Community-Level Interaction Insights into Carbon Utilization and Element Cycling Functions of Hydrothermarchaeota in Hydrothermal Sediment.</title>
        <authorList>
            <person name="Zhou Z."/>
            <person name="Liu Y."/>
            <person name="Xu W."/>
            <person name="Pan J."/>
            <person name="Luo Z.H."/>
            <person name="Li M."/>
        </authorList>
    </citation>
    <scope>NUCLEOTIDE SEQUENCE [LARGE SCALE GENOMIC DNA]</scope>
    <source>
        <strain evidence="4">SpSt-10</strain>
        <strain evidence="3">SpSt-62</strain>
        <strain evidence="2">SpSt-97</strain>
    </source>
</reference>
<dbReference type="AlphaFoldDB" id="A0A7C4W4Y1"/>
<sequence>MRNVLLDIEKILESIKFKPSDAKIYSLLLEKGEMRVSEIAKELDLSARFVRDRLKDLSQKGIVKREIVRRGWIGYVYKAENPVNVLRKLKSKIIEEIENLEKILE</sequence>
<organism evidence="3">
    <name type="scientific">Geoglobus ahangari</name>
    <dbReference type="NCBI Taxonomy" id="113653"/>
    <lineage>
        <taxon>Archaea</taxon>
        <taxon>Methanobacteriati</taxon>
        <taxon>Methanobacteriota</taxon>
        <taxon>Archaeoglobi</taxon>
        <taxon>Archaeoglobales</taxon>
        <taxon>Archaeoglobaceae</taxon>
        <taxon>Geoglobus</taxon>
    </lineage>
</organism>
<feature type="domain" description="Transcription regulator TrmB N-terminal" evidence="1">
    <location>
        <begin position="12"/>
        <end position="81"/>
    </location>
</feature>
<dbReference type="InterPro" id="IPR051797">
    <property type="entry name" value="TrmB-like"/>
</dbReference>
<dbReference type="InterPro" id="IPR036388">
    <property type="entry name" value="WH-like_DNA-bd_sf"/>
</dbReference>
<evidence type="ECO:0000313" key="3">
    <source>
        <dbReference type="EMBL" id="HGU59857.1"/>
    </source>
</evidence>
<evidence type="ECO:0000259" key="1">
    <source>
        <dbReference type="Pfam" id="PF01978"/>
    </source>
</evidence>
<comment type="caution">
    <text evidence="3">The sequence shown here is derived from an EMBL/GenBank/DDBJ whole genome shotgun (WGS) entry which is preliminary data.</text>
</comment>